<evidence type="ECO:0000256" key="1">
    <source>
        <dbReference type="SAM" id="MobiDB-lite"/>
    </source>
</evidence>
<name>A0AAD9IPF5_PROWI</name>
<reference evidence="2" key="1">
    <citation type="submission" date="2021-01" db="EMBL/GenBank/DDBJ databases">
        <authorList>
            <person name="Eckstrom K.M.E."/>
        </authorList>
    </citation>
    <scope>NUCLEOTIDE SEQUENCE</scope>
    <source>
        <strain evidence="2">UVCC 0001</strain>
    </source>
</reference>
<gene>
    <name evidence="2" type="ORF">QBZ16_000441</name>
</gene>
<accession>A0AAD9IPF5</accession>
<dbReference type="EMBL" id="JASFZW010000001">
    <property type="protein sequence ID" value="KAK2080587.1"/>
    <property type="molecule type" value="Genomic_DNA"/>
</dbReference>
<evidence type="ECO:0000313" key="2">
    <source>
        <dbReference type="EMBL" id="KAK2080587.1"/>
    </source>
</evidence>
<protein>
    <recommendedName>
        <fullName evidence="4">Phycocyanobilin:ferredoxin oxidoreductase</fullName>
    </recommendedName>
</protein>
<dbReference type="GO" id="GO:0016636">
    <property type="term" value="F:oxidoreductase activity, acting on the CH-CH group of donors, iron-sulfur protein as acceptor"/>
    <property type="evidence" value="ECO:0007669"/>
    <property type="project" value="InterPro"/>
</dbReference>
<dbReference type="InterPro" id="IPR009249">
    <property type="entry name" value="Ferredoxin-dep_bilin_Rdtase"/>
</dbReference>
<evidence type="ECO:0008006" key="4">
    <source>
        <dbReference type="Google" id="ProtNLM"/>
    </source>
</evidence>
<proteinExistence type="predicted"/>
<dbReference type="GO" id="GO:0050897">
    <property type="term" value="F:cobalt ion binding"/>
    <property type="evidence" value="ECO:0007669"/>
    <property type="project" value="InterPro"/>
</dbReference>
<sequence>MFKHLKDDGIGPAISTEEFWDVIMEAQQEGAKQEREQEPGLPRRPEDWAPPSPEEAAMSLRMGSWRLKGRMHPQLEALVAQVEAAWRGSFHGDFKLFLTPLRLKFRDSVDPDQENPASYGDIIDPAIDGPGFPRFMLESRAYRTRVFRKCLLHLTHRQDDSQTLLCAMYPRVNFDLPVLMLQVTADASGITSAFIDACPVNAMRQLPPYYAAPVRDTQERFRVPQIDKGPLPAWAQAVCSPLAVCLEPSTAAQKADTIKYAVALVRYHTEVGRILDPITANAAAARRQNAVQKAHEALRAACLAGNTEVRQPVARAFGPGWADELAKEVLFDCHTANGDVNLDDV</sequence>
<keyword evidence="3" id="KW-1185">Reference proteome</keyword>
<dbReference type="GO" id="GO:0010024">
    <property type="term" value="P:phytochromobilin biosynthetic process"/>
    <property type="evidence" value="ECO:0007669"/>
    <property type="project" value="InterPro"/>
</dbReference>
<dbReference type="Pfam" id="PF05996">
    <property type="entry name" value="Fe_bilin_red"/>
    <property type="match status" value="1"/>
</dbReference>
<dbReference type="Proteomes" id="UP001255856">
    <property type="component" value="Unassembled WGS sequence"/>
</dbReference>
<dbReference type="Gene3D" id="3.40.1500.20">
    <property type="match status" value="1"/>
</dbReference>
<evidence type="ECO:0000313" key="3">
    <source>
        <dbReference type="Proteomes" id="UP001255856"/>
    </source>
</evidence>
<feature type="compositionally biased region" description="Basic and acidic residues" evidence="1">
    <location>
        <begin position="31"/>
        <end position="47"/>
    </location>
</feature>
<comment type="caution">
    <text evidence="2">The sequence shown here is derived from an EMBL/GenBank/DDBJ whole genome shotgun (WGS) entry which is preliminary data.</text>
</comment>
<dbReference type="AlphaFoldDB" id="A0AAD9IPF5"/>
<feature type="region of interest" description="Disordered" evidence="1">
    <location>
        <begin position="27"/>
        <end position="55"/>
    </location>
</feature>
<organism evidence="2 3">
    <name type="scientific">Prototheca wickerhamii</name>
    <dbReference type="NCBI Taxonomy" id="3111"/>
    <lineage>
        <taxon>Eukaryota</taxon>
        <taxon>Viridiplantae</taxon>
        <taxon>Chlorophyta</taxon>
        <taxon>core chlorophytes</taxon>
        <taxon>Trebouxiophyceae</taxon>
        <taxon>Chlorellales</taxon>
        <taxon>Chlorellaceae</taxon>
        <taxon>Prototheca</taxon>
    </lineage>
</organism>